<dbReference type="Gene3D" id="1.10.238.10">
    <property type="entry name" value="EF-hand"/>
    <property type="match status" value="1"/>
</dbReference>
<dbReference type="Proteomes" id="UP001642409">
    <property type="component" value="Unassembled WGS sequence"/>
</dbReference>
<keyword evidence="1" id="KW-0106">Calcium</keyword>
<comment type="caution">
    <text evidence="3">The sequence shown here is derived from an EMBL/GenBank/DDBJ whole genome shotgun (WGS) entry which is preliminary data.</text>
</comment>
<sequence length="140" mass="16322">MGGSCSKKEMEQLFKIIDLNKNDSLDRLEITKYLKQNYPTCPINIVDLFIMLADKDRNDQIDRLEFMEFYKQVLTRVQLDSDLTTIVYLATTVSENSQKVTAQKMVQILRCFGIKKTIAELKKDAFDKEEFVAIMGEFFQ</sequence>
<dbReference type="EMBL" id="CAXDID020000021">
    <property type="protein sequence ID" value="CAL5987055.1"/>
    <property type="molecule type" value="Genomic_DNA"/>
</dbReference>
<name>A0ABP1H994_9EUKA</name>
<evidence type="ECO:0000256" key="1">
    <source>
        <dbReference type="ARBA" id="ARBA00022837"/>
    </source>
</evidence>
<reference evidence="3 4" key="1">
    <citation type="submission" date="2024-07" db="EMBL/GenBank/DDBJ databases">
        <authorList>
            <person name="Akdeniz Z."/>
        </authorList>
    </citation>
    <scope>NUCLEOTIDE SEQUENCE [LARGE SCALE GENOMIC DNA]</scope>
</reference>
<dbReference type="PROSITE" id="PS50222">
    <property type="entry name" value="EF_HAND_2"/>
    <property type="match status" value="2"/>
</dbReference>
<dbReference type="SUPFAM" id="SSF47473">
    <property type="entry name" value="EF-hand"/>
    <property type="match status" value="1"/>
</dbReference>
<evidence type="ECO:0000259" key="2">
    <source>
        <dbReference type="PROSITE" id="PS50222"/>
    </source>
</evidence>
<evidence type="ECO:0000313" key="3">
    <source>
        <dbReference type="EMBL" id="CAL5987055.1"/>
    </source>
</evidence>
<evidence type="ECO:0000313" key="4">
    <source>
        <dbReference type="Proteomes" id="UP001642409"/>
    </source>
</evidence>
<dbReference type="PROSITE" id="PS00018">
    <property type="entry name" value="EF_HAND_1"/>
    <property type="match status" value="2"/>
</dbReference>
<dbReference type="Pfam" id="PF13499">
    <property type="entry name" value="EF-hand_7"/>
    <property type="match status" value="1"/>
</dbReference>
<organism evidence="3 4">
    <name type="scientific">Hexamita inflata</name>
    <dbReference type="NCBI Taxonomy" id="28002"/>
    <lineage>
        <taxon>Eukaryota</taxon>
        <taxon>Metamonada</taxon>
        <taxon>Diplomonadida</taxon>
        <taxon>Hexamitidae</taxon>
        <taxon>Hexamitinae</taxon>
        <taxon>Hexamita</taxon>
    </lineage>
</organism>
<proteinExistence type="predicted"/>
<accession>A0ABP1H994</accession>
<protein>
    <submittedName>
        <fullName evidence="3">EF-hand_domain pair</fullName>
    </submittedName>
</protein>
<gene>
    <name evidence="3" type="ORF">HINF_LOCUS9701</name>
</gene>
<dbReference type="InterPro" id="IPR002048">
    <property type="entry name" value="EF_hand_dom"/>
</dbReference>
<dbReference type="InterPro" id="IPR011992">
    <property type="entry name" value="EF-hand-dom_pair"/>
</dbReference>
<dbReference type="InterPro" id="IPR018247">
    <property type="entry name" value="EF_Hand_1_Ca_BS"/>
</dbReference>
<feature type="domain" description="EF-hand" evidence="2">
    <location>
        <begin position="5"/>
        <end position="40"/>
    </location>
</feature>
<keyword evidence="4" id="KW-1185">Reference proteome</keyword>
<feature type="domain" description="EF-hand" evidence="2">
    <location>
        <begin position="41"/>
        <end position="76"/>
    </location>
</feature>